<feature type="non-terminal residue" evidence="1">
    <location>
        <position position="1"/>
    </location>
</feature>
<protein>
    <submittedName>
        <fullName evidence="1">Uncharacterized protein</fullName>
    </submittedName>
</protein>
<name>A0A392RZA8_9FABA</name>
<evidence type="ECO:0000313" key="2">
    <source>
        <dbReference type="Proteomes" id="UP000265520"/>
    </source>
</evidence>
<proteinExistence type="predicted"/>
<evidence type="ECO:0000313" key="1">
    <source>
        <dbReference type="EMBL" id="MCI41487.1"/>
    </source>
</evidence>
<accession>A0A392RZA8</accession>
<dbReference type="AlphaFoldDB" id="A0A392RZA8"/>
<organism evidence="1 2">
    <name type="scientific">Trifolium medium</name>
    <dbReference type="NCBI Taxonomy" id="97028"/>
    <lineage>
        <taxon>Eukaryota</taxon>
        <taxon>Viridiplantae</taxon>
        <taxon>Streptophyta</taxon>
        <taxon>Embryophyta</taxon>
        <taxon>Tracheophyta</taxon>
        <taxon>Spermatophyta</taxon>
        <taxon>Magnoliopsida</taxon>
        <taxon>eudicotyledons</taxon>
        <taxon>Gunneridae</taxon>
        <taxon>Pentapetalae</taxon>
        <taxon>rosids</taxon>
        <taxon>fabids</taxon>
        <taxon>Fabales</taxon>
        <taxon>Fabaceae</taxon>
        <taxon>Papilionoideae</taxon>
        <taxon>50 kb inversion clade</taxon>
        <taxon>NPAAA clade</taxon>
        <taxon>Hologalegina</taxon>
        <taxon>IRL clade</taxon>
        <taxon>Trifolieae</taxon>
        <taxon>Trifolium</taxon>
    </lineage>
</organism>
<keyword evidence="2" id="KW-1185">Reference proteome</keyword>
<sequence>SACNKILIVTMDGPVGTAGIWARGPLEMVVRITISSHHHSVSLHHGDWE</sequence>
<comment type="caution">
    <text evidence="1">The sequence shown here is derived from an EMBL/GenBank/DDBJ whole genome shotgun (WGS) entry which is preliminary data.</text>
</comment>
<dbReference type="EMBL" id="LXQA010292936">
    <property type="protein sequence ID" value="MCI41487.1"/>
    <property type="molecule type" value="Genomic_DNA"/>
</dbReference>
<reference evidence="1 2" key="1">
    <citation type="journal article" date="2018" name="Front. Plant Sci.">
        <title>Red Clover (Trifolium pratense) and Zigzag Clover (T. medium) - A Picture of Genomic Similarities and Differences.</title>
        <authorList>
            <person name="Dluhosova J."/>
            <person name="Istvanek J."/>
            <person name="Nedelnik J."/>
            <person name="Repkova J."/>
        </authorList>
    </citation>
    <scope>NUCLEOTIDE SEQUENCE [LARGE SCALE GENOMIC DNA]</scope>
    <source>
        <strain evidence="2">cv. 10/8</strain>
        <tissue evidence="1">Leaf</tissue>
    </source>
</reference>
<dbReference type="Proteomes" id="UP000265520">
    <property type="component" value="Unassembled WGS sequence"/>
</dbReference>